<gene>
    <name evidence="1" type="ORF">GWK47_020234</name>
</gene>
<reference evidence="1" key="1">
    <citation type="submission" date="2020-07" db="EMBL/GenBank/DDBJ databases">
        <title>The High-quality genome of the commercially important snow crab, Chionoecetes opilio.</title>
        <authorList>
            <person name="Jeong J.-H."/>
            <person name="Ryu S."/>
        </authorList>
    </citation>
    <scope>NUCLEOTIDE SEQUENCE</scope>
    <source>
        <strain evidence="1">MADBK_172401_WGS</strain>
        <tissue evidence="1">Digestive gland</tissue>
    </source>
</reference>
<protein>
    <submittedName>
        <fullName evidence="1">Uncharacterized protein</fullName>
    </submittedName>
</protein>
<organism evidence="1 2">
    <name type="scientific">Chionoecetes opilio</name>
    <name type="common">Atlantic snow crab</name>
    <name type="synonym">Cancer opilio</name>
    <dbReference type="NCBI Taxonomy" id="41210"/>
    <lineage>
        <taxon>Eukaryota</taxon>
        <taxon>Metazoa</taxon>
        <taxon>Ecdysozoa</taxon>
        <taxon>Arthropoda</taxon>
        <taxon>Crustacea</taxon>
        <taxon>Multicrustacea</taxon>
        <taxon>Malacostraca</taxon>
        <taxon>Eumalacostraca</taxon>
        <taxon>Eucarida</taxon>
        <taxon>Decapoda</taxon>
        <taxon>Pleocyemata</taxon>
        <taxon>Brachyura</taxon>
        <taxon>Eubrachyura</taxon>
        <taxon>Majoidea</taxon>
        <taxon>Majidae</taxon>
        <taxon>Chionoecetes</taxon>
    </lineage>
</organism>
<dbReference type="AlphaFoldDB" id="A0A8J4XTX5"/>
<dbReference type="EMBL" id="JACEEZ010023163">
    <property type="protein sequence ID" value="KAG0711614.1"/>
    <property type="molecule type" value="Genomic_DNA"/>
</dbReference>
<name>A0A8J4XTX5_CHIOP</name>
<dbReference type="Proteomes" id="UP000770661">
    <property type="component" value="Unassembled WGS sequence"/>
</dbReference>
<evidence type="ECO:0000313" key="1">
    <source>
        <dbReference type="EMBL" id="KAG0711614.1"/>
    </source>
</evidence>
<keyword evidence="2" id="KW-1185">Reference proteome</keyword>
<accession>A0A8J4XTX5</accession>
<proteinExistence type="predicted"/>
<evidence type="ECO:0000313" key="2">
    <source>
        <dbReference type="Proteomes" id="UP000770661"/>
    </source>
</evidence>
<comment type="caution">
    <text evidence="1">The sequence shown here is derived from an EMBL/GenBank/DDBJ whole genome shotgun (WGS) entry which is preliminary data.</text>
</comment>
<sequence length="116" mass="13249">MVPYHICMLPSTMRNEDCYKTFTNHRNVRVAAGHETTQTPEDTSLNYLIRNGVASILVFRSKAPHLLKLVDDKDDTDVTTIAKVIKKECSTVSIEEIGTRLDCPWKMPVKYVAIYF</sequence>